<dbReference type="Proteomes" id="UP000238430">
    <property type="component" value="Unassembled WGS sequence"/>
</dbReference>
<evidence type="ECO:0000313" key="3">
    <source>
        <dbReference type="Proteomes" id="UP000238430"/>
    </source>
</evidence>
<feature type="transmembrane region" description="Helical" evidence="1">
    <location>
        <begin position="58"/>
        <end position="79"/>
    </location>
</feature>
<evidence type="ECO:0000313" key="2">
    <source>
        <dbReference type="EMBL" id="PSG87735.1"/>
    </source>
</evidence>
<proteinExistence type="predicted"/>
<dbReference type="InterPro" id="IPR025367">
    <property type="entry name" value="DUF4271"/>
</dbReference>
<keyword evidence="1" id="KW-1133">Transmembrane helix</keyword>
<organism evidence="2 3">
    <name type="scientific">Mesoflavibacter zeaxanthinifaciens subsp. sabulilitoris</name>
    <dbReference type="NCBI Taxonomy" id="1520893"/>
    <lineage>
        <taxon>Bacteria</taxon>
        <taxon>Pseudomonadati</taxon>
        <taxon>Bacteroidota</taxon>
        <taxon>Flavobacteriia</taxon>
        <taxon>Flavobacteriales</taxon>
        <taxon>Flavobacteriaceae</taxon>
        <taxon>Mesoflavibacter</taxon>
    </lineage>
</organism>
<feature type="transmembrane region" description="Helical" evidence="1">
    <location>
        <begin position="136"/>
        <end position="153"/>
    </location>
</feature>
<protein>
    <submittedName>
        <fullName evidence="2">DUF4271 domain-containing protein</fullName>
    </submittedName>
</protein>
<feature type="transmembrane region" description="Helical" evidence="1">
    <location>
        <begin position="159"/>
        <end position="178"/>
    </location>
</feature>
<dbReference type="Pfam" id="PF14093">
    <property type="entry name" value="DUF4271"/>
    <property type="match status" value="1"/>
</dbReference>
<accession>A0A2T1N785</accession>
<feature type="transmembrane region" description="Helical" evidence="1">
    <location>
        <begin position="190"/>
        <end position="211"/>
    </location>
</feature>
<dbReference type="AlphaFoldDB" id="A0A2T1N785"/>
<feature type="transmembrane region" description="Helical" evidence="1">
    <location>
        <begin position="6"/>
        <end position="29"/>
    </location>
</feature>
<dbReference type="RefSeq" id="WP_106679775.1">
    <property type="nucleotide sequence ID" value="NZ_JACHWV010000004.1"/>
</dbReference>
<dbReference type="OrthoDB" id="1438590at2"/>
<reference evidence="2 3" key="1">
    <citation type="submission" date="2018-03" db="EMBL/GenBank/DDBJ databases">
        <title>Mesoflavibacter sp. HG37 and Mesoflavibacter sp. HG96 sp.nov., two marine bacteria isolated from seawater of Western Pacific Ocean.</title>
        <authorList>
            <person name="Cheng H."/>
            <person name="Wu Y.-H."/>
            <person name="Guo L.-L."/>
            <person name="Xu X.-W."/>
        </authorList>
    </citation>
    <scope>NUCLEOTIDE SEQUENCE [LARGE SCALE GENOMIC DNA]</scope>
    <source>
        <strain evidence="2 3">KCTC 42117</strain>
    </source>
</reference>
<keyword evidence="1" id="KW-0472">Membrane</keyword>
<evidence type="ECO:0000256" key="1">
    <source>
        <dbReference type="SAM" id="Phobius"/>
    </source>
</evidence>
<dbReference type="EMBL" id="PXOT01000025">
    <property type="protein sequence ID" value="PSG87735.1"/>
    <property type="molecule type" value="Genomic_DNA"/>
</dbReference>
<name>A0A2T1N785_9FLAO</name>
<keyword evidence="3" id="KW-1185">Reference proteome</keyword>
<sequence length="214" mass="24943">MIREIINTDIITLIFIVCLICIALSKLIYTKRFEIFSYLVVNNRYTKLFSKDQHFIELFDGILFINLCLNAAIFFYLFINSLVGERISQLLILKYALLIACFFIVKVLLERLLSSIFEIELLIKDYLFTKTSYRNYLGLLLLPINAILIYSVTPNLNTLIIISLLGLTVFSLGLLTFFKANLNVFKRSMFYFILYLCALEIAPYLIVYQFIAIK</sequence>
<feature type="transmembrane region" description="Helical" evidence="1">
    <location>
        <begin position="91"/>
        <end position="109"/>
    </location>
</feature>
<gene>
    <name evidence="2" type="ORF">C7H61_10990</name>
</gene>
<comment type="caution">
    <text evidence="2">The sequence shown here is derived from an EMBL/GenBank/DDBJ whole genome shotgun (WGS) entry which is preliminary data.</text>
</comment>
<keyword evidence="1" id="KW-0812">Transmembrane</keyword>